<evidence type="ECO:0000256" key="7">
    <source>
        <dbReference type="ARBA" id="ARBA00022771"/>
    </source>
</evidence>
<reference evidence="11" key="1">
    <citation type="submission" date="2020-11" db="EMBL/GenBank/DDBJ databases">
        <authorList>
            <person name="Bejerman N."/>
        </authorList>
    </citation>
    <scope>NUCLEOTIDE SEQUENCE</scope>
    <source>
        <strain evidence="11">Stev</strain>
    </source>
</reference>
<organism evidence="11">
    <name type="scientific">Stevia carlavirus 1</name>
    <dbReference type="NCBI Taxonomy" id="2794421"/>
    <lineage>
        <taxon>Viruses</taxon>
        <taxon>Riboviria</taxon>
        <taxon>Orthornavirae</taxon>
        <taxon>Kitrinoviricota</taxon>
        <taxon>Alsuviricetes</taxon>
        <taxon>Tymovirales</taxon>
        <taxon>Betaflexiviridae</taxon>
        <taxon>Quinvirinae</taxon>
        <taxon>Carlavirus</taxon>
        <taxon>Carlavirus unisteviae</taxon>
    </lineage>
</organism>
<dbReference type="GO" id="GO:0006355">
    <property type="term" value="P:regulation of DNA-templated transcription"/>
    <property type="evidence" value="ECO:0007669"/>
    <property type="project" value="InterPro"/>
</dbReference>
<accession>A0A7T5UEV9</accession>
<keyword evidence="10" id="KW-0899">Viral immunoevasion</keyword>
<dbReference type="InterPro" id="IPR002568">
    <property type="entry name" value="Carla-bd"/>
</dbReference>
<evidence type="ECO:0000256" key="9">
    <source>
        <dbReference type="ARBA" id="ARBA00023125"/>
    </source>
</evidence>
<keyword evidence="4" id="KW-0945">Host-virus interaction</keyword>
<sequence length="112" mass="12634">MKELSEKGKIVLILCSVFAERGPAIPLPIIVNIYKRACFQKVVGNGTSTYARRRRAQSIGRCERCYRVFPPLWFSKKCDNRTCVPGISSNMKVVNYIKFGSSRGDTHPGCNF</sequence>
<evidence type="ECO:0000256" key="8">
    <source>
        <dbReference type="ARBA" id="ARBA00022833"/>
    </source>
</evidence>
<keyword evidence="6" id="KW-0479">Metal-binding</keyword>
<evidence type="ECO:0000256" key="2">
    <source>
        <dbReference type="ARBA" id="ARBA00017202"/>
    </source>
</evidence>
<keyword evidence="5" id="KW-1090">Inhibition of host innate immune response by virus</keyword>
<name>A0A7T5UEV9_9VIRU</name>
<evidence type="ECO:0000256" key="10">
    <source>
        <dbReference type="ARBA" id="ARBA00023280"/>
    </source>
</evidence>
<protein>
    <recommendedName>
        <fullName evidence="2">RNA silencing suppressor</fullName>
    </recommendedName>
</protein>
<keyword evidence="8" id="KW-0862">Zinc</keyword>
<comment type="similarity">
    <text evidence="1">Belongs to the carlaviruses nucleic acid-binding protein family.</text>
</comment>
<keyword evidence="3" id="KW-0941">Suppressor of RNA silencing</keyword>
<dbReference type="GO" id="GO:0003677">
    <property type="term" value="F:DNA binding"/>
    <property type="evidence" value="ECO:0007669"/>
    <property type="project" value="UniProtKB-KW"/>
</dbReference>
<keyword evidence="9" id="KW-0238">DNA-binding</keyword>
<evidence type="ECO:0000313" key="11">
    <source>
        <dbReference type="EMBL" id="QQG34564.1"/>
    </source>
</evidence>
<evidence type="ECO:0000256" key="3">
    <source>
        <dbReference type="ARBA" id="ARBA00022463"/>
    </source>
</evidence>
<keyword evidence="7" id="KW-0863">Zinc-finger</keyword>
<proteinExistence type="inferred from homology"/>
<evidence type="ECO:0000256" key="1">
    <source>
        <dbReference type="ARBA" id="ARBA00006158"/>
    </source>
</evidence>
<dbReference type="GO" id="GO:0052170">
    <property type="term" value="P:symbiont-mediated suppression of host innate immune response"/>
    <property type="evidence" value="ECO:0007669"/>
    <property type="project" value="UniProtKB-KW"/>
</dbReference>
<dbReference type="Pfam" id="PF01623">
    <property type="entry name" value="Carla_C4"/>
    <property type="match status" value="1"/>
</dbReference>
<dbReference type="EMBL" id="MW328723">
    <property type="protein sequence ID" value="QQG34564.1"/>
    <property type="molecule type" value="Genomic_RNA"/>
</dbReference>
<evidence type="ECO:0000256" key="6">
    <source>
        <dbReference type="ARBA" id="ARBA00022723"/>
    </source>
</evidence>
<dbReference type="GO" id="GO:0008270">
    <property type="term" value="F:zinc ion binding"/>
    <property type="evidence" value="ECO:0007669"/>
    <property type="project" value="UniProtKB-KW"/>
</dbReference>
<evidence type="ECO:0000256" key="4">
    <source>
        <dbReference type="ARBA" id="ARBA00022581"/>
    </source>
</evidence>
<evidence type="ECO:0000256" key="5">
    <source>
        <dbReference type="ARBA" id="ARBA00022632"/>
    </source>
</evidence>